<dbReference type="EMBL" id="VEVO01000022">
    <property type="protein sequence ID" value="KAF0023632.1"/>
    <property type="molecule type" value="Genomic_DNA"/>
</dbReference>
<protein>
    <submittedName>
        <fullName evidence="1">Uncharacterized protein</fullName>
    </submittedName>
</protein>
<dbReference type="AlphaFoldDB" id="A0A6A4RWX9"/>
<accession>A0A6A4RWX9</accession>
<gene>
    <name evidence="1" type="ORF">F2P81_024262</name>
</gene>
<evidence type="ECO:0000313" key="2">
    <source>
        <dbReference type="Proteomes" id="UP000438429"/>
    </source>
</evidence>
<comment type="caution">
    <text evidence="1">The sequence shown here is derived from an EMBL/GenBank/DDBJ whole genome shotgun (WGS) entry which is preliminary data.</text>
</comment>
<name>A0A6A4RWX9_SCOMX</name>
<evidence type="ECO:0000313" key="1">
    <source>
        <dbReference type="EMBL" id="KAF0023632.1"/>
    </source>
</evidence>
<reference evidence="1 2" key="1">
    <citation type="submission" date="2019-06" db="EMBL/GenBank/DDBJ databases">
        <title>Draft genomes of female and male turbot (Scophthalmus maximus).</title>
        <authorList>
            <person name="Xu H."/>
            <person name="Xu X.-W."/>
            <person name="Shao C."/>
            <person name="Chen S."/>
        </authorList>
    </citation>
    <scope>NUCLEOTIDE SEQUENCE [LARGE SCALE GENOMIC DNA]</scope>
    <source>
        <strain evidence="1">Ysfricsl-2016a</strain>
        <tissue evidence="1">Blood</tissue>
    </source>
</reference>
<sequence>MGQSRQARGAAGPCVIGVTLAKRRHVWGQLVDTFSRFRPSANRQHRSPGAAKRVHLTQVTPSDAWHPSGLFCLSYR</sequence>
<dbReference type="Proteomes" id="UP000438429">
    <property type="component" value="Unassembled WGS sequence"/>
</dbReference>
<proteinExistence type="predicted"/>
<organism evidence="1 2">
    <name type="scientific">Scophthalmus maximus</name>
    <name type="common">Turbot</name>
    <name type="synonym">Psetta maxima</name>
    <dbReference type="NCBI Taxonomy" id="52904"/>
    <lineage>
        <taxon>Eukaryota</taxon>
        <taxon>Metazoa</taxon>
        <taxon>Chordata</taxon>
        <taxon>Craniata</taxon>
        <taxon>Vertebrata</taxon>
        <taxon>Euteleostomi</taxon>
        <taxon>Actinopterygii</taxon>
        <taxon>Neopterygii</taxon>
        <taxon>Teleostei</taxon>
        <taxon>Neoteleostei</taxon>
        <taxon>Acanthomorphata</taxon>
        <taxon>Carangaria</taxon>
        <taxon>Pleuronectiformes</taxon>
        <taxon>Pleuronectoidei</taxon>
        <taxon>Scophthalmidae</taxon>
        <taxon>Scophthalmus</taxon>
    </lineage>
</organism>